<comment type="caution">
    <text evidence="1">The sequence shown here is derived from an EMBL/GenBank/DDBJ whole genome shotgun (WGS) entry which is preliminary data.</text>
</comment>
<dbReference type="InterPro" id="IPR011989">
    <property type="entry name" value="ARM-like"/>
</dbReference>
<sequence length="260" mass="29357">MERERIENLIIKFNNGKLSAEEQRALELLIESGQVDIESLSIGVLDKKITELSYPTPTEDLDDRFYQMLALQKREIKSSFSWKNFFSWNQLSPKLAFASIALVLGMGIGYIIKPNEKPGTEIQALSQQVNDLKEMMMLSLLEKESATERLRAVSLTSEMSEASAKVTNALLKTLNSDDNVNVRLAALEALLPYIKESSVREELIRSIAKQESPLVQVALAELMAQIQEKSSVKELEKIIQSERTPDEVKNRIKESIKILS</sequence>
<dbReference type="RefSeq" id="WP_254155668.1">
    <property type="nucleotide sequence ID" value="NZ_JAHESD010000063.1"/>
</dbReference>
<organism evidence="1 2">
    <name type="scientific">Chryseosolibacter indicus</name>
    <dbReference type="NCBI Taxonomy" id="2782351"/>
    <lineage>
        <taxon>Bacteria</taxon>
        <taxon>Pseudomonadati</taxon>
        <taxon>Bacteroidota</taxon>
        <taxon>Cytophagia</taxon>
        <taxon>Cytophagales</taxon>
        <taxon>Chryseotaleaceae</taxon>
        <taxon>Chryseosolibacter</taxon>
    </lineage>
</organism>
<dbReference type="SUPFAM" id="SSF48371">
    <property type="entry name" value="ARM repeat"/>
    <property type="match status" value="1"/>
</dbReference>
<dbReference type="InterPro" id="IPR016024">
    <property type="entry name" value="ARM-type_fold"/>
</dbReference>
<reference evidence="1 2" key="1">
    <citation type="submission" date="2021-05" db="EMBL/GenBank/DDBJ databases">
        <title>A Polyphasic approach of four new species of the genus Ohtaekwangia: Ohtaekwangia histidinii sp. nov., Ohtaekwangia cretensis sp. nov., Ohtaekwangia indiensis sp. nov., Ohtaekwangia reichenbachii sp. nov. from diverse environment.</title>
        <authorList>
            <person name="Octaviana S."/>
        </authorList>
    </citation>
    <scope>NUCLEOTIDE SEQUENCE [LARGE SCALE GENOMIC DNA]</scope>
    <source>
        <strain evidence="1 2">PWU20</strain>
    </source>
</reference>
<dbReference type="Pfam" id="PF13646">
    <property type="entry name" value="HEAT_2"/>
    <property type="match status" value="1"/>
</dbReference>
<dbReference type="Proteomes" id="UP000772618">
    <property type="component" value="Unassembled WGS sequence"/>
</dbReference>
<accession>A0ABS5VY37</accession>
<keyword evidence="2" id="KW-1185">Reference proteome</keyword>
<protein>
    <submittedName>
        <fullName evidence="1">HEAT repeat domain-containing protein</fullName>
    </submittedName>
</protein>
<dbReference type="EMBL" id="JAHESD010000063">
    <property type="protein sequence ID" value="MBT1705664.1"/>
    <property type="molecule type" value="Genomic_DNA"/>
</dbReference>
<evidence type="ECO:0000313" key="2">
    <source>
        <dbReference type="Proteomes" id="UP000772618"/>
    </source>
</evidence>
<gene>
    <name evidence="1" type="ORF">KK060_20405</name>
</gene>
<evidence type="ECO:0000313" key="1">
    <source>
        <dbReference type="EMBL" id="MBT1705664.1"/>
    </source>
</evidence>
<proteinExistence type="predicted"/>
<dbReference type="Gene3D" id="1.25.10.10">
    <property type="entry name" value="Leucine-rich Repeat Variant"/>
    <property type="match status" value="1"/>
</dbReference>
<name>A0ABS5VY37_9BACT</name>